<protein>
    <submittedName>
        <fullName evidence="5">Peptidase S33 family protein</fullName>
    </submittedName>
</protein>
<name>A0A9K3PF70_9STRA</name>
<dbReference type="GO" id="GO:0016020">
    <property type="term" value="C:membrane"/>
    <property type="evidence" value="ECO:0007669"/>
    <property type="project" value="TreeGrafter"/>
</dbReference>
<dbReference type="Pfam" id="PF00561">
    <property type="entry name" value="Abhydrolase_1"/>
    <property type="match status" value="1"/>
</dbReference>
<gene>
    <name evidence="5" type="ORF">IV203_020603</name>
</gene>
<accession>A0A9K3PF70</accession>
<organism evidence="5 6">
    <name type="scientific">Nitzschia inconspicua</name>
    <dbReference type="NCBI Taxonomy" id="303405"/>
    <lineage>
        <taxon>Eukaryota</taxon>
        <taxon>Sar</taxon>
        <taxon>Stramenopiles</taxon>
        <taxon>Ochrophyta</taxon>
        <taxon>Bacillariophyta</taxon>
        <taxon>Bacillariophyceae</taxon>
        <taxon>Bacillariophycidae</taxon>
        <taxon>Bacillariales</taxon>
        <taxon>Bacillariaceae</taxon>
        <taxon>Nitzschia</taxon>
    </lineage>
</organism>
<dbReference type="InterPro" id="IPR050266">
    <property type="entry name" value="AB_hydrolase_sf"/>
</dbReference>
<evidence type="ECO:0000259" key="4">
    <source>
        <dbReference type="Pfam" id="PF00561"/>
    </source>
</evidence>
<dbReference type="OrthoDB" id="6431331at2759"/>
<dbReference type="PANTHER" id="PTHR43798:SF14">
    <property type="entry name" value="SERINE HYDROLASE-LIKE PROTEIN DDB_G0286239"/>
    <property type="match status" value="1"/>
</dbReference>
<comment type="similarity">
    <text evidence="1">Belongs to the AB hydrolase superfamily.</text>
</comment>
<proteinExistence type="inferred from homology"/>
<feature type="region of interest" description="Disordered" evidence="3">
    <location>
        <begin position="225"/>
        <end position="246"/>
    </location>
</feature>
<dbReference type="GO" id="GO:0016787">
    <property type="term" value="F:hydrolase activity"/>
    <property type="evidence" value="ECO:0007669"/>
    <property type="project" value="UniProtKB-KW"/>
</dbReference>
<dbReference type="PANTHER" id="PTHR43798">
    <property type="entry name" value="MONOACYLGLYCEROL LIPASE"/>
    <property type="match status" value="1"/>
</dbReference>
<dbReference type="EMBL" id="JAGRRH010000024">
    <property type="protein sequence ID" value="KAG7342659.1"/>
    <property type="molecule type" value="Genomic_DNA"/>
</dbReference>
<evidence type="ECO:0000313" key="5">
    <source>
        <dbReference type="EMBL" id="KAG7342659.1"/>
    </source>
</evidence>
<keyword evidence="2" id="KW-0378">Hydrolase</keyword>
<dbReference type="InterPro" id="IPR000073">
    <property type="entry name" value="AB_hydrolase_1"/>
</dbReference>
<comment type="caution">
    <text evidence="5">The sequence shown here is derived from an EMBL/GenBank/DDBJ whole genome shotgun (WGS) entry which is preliminary data.</text>
</comment>
<evidence type="ECO:0000256" key="2">
    <source>
        <dbReference type="ARBA" id="ARBA00022801"/>
    </source>
</evidence>
<sequence>MEGITLTCSDGIELHGQRWRKRKRRRRRRTVDEEFTVNDDSPYAANCKDHSTPPTTRRLRILCLHGFLDNCRSHYLLGPNLVTHLTEENNDNDDDEVDVDVVTIDLPGHGWSSHKSRDVPASWLVSDYCYYIAETVTRLGWTTVGNENQTIQQQHPHPLPWNNDESFVLIGHSFGGAISIEYAATFPEQVQALILLDAHGPDYETPDRISARIRNHVLDRYHYNQKTNNTKDDNSKNNNNNNNNVFKTKQYSNLHAAVQTRMDTARFSPGGHQWLSQEAATELVQRATCVAWDDRTVQFVHDGRLKHSPPLLLPTLDHVLACWNNLTCPVYCLYAKDGWPFNPLDIQRAHDQVSNNNNSNTNLVVETLPGSHHFHADPDTAPRVVEAIVRFLQKAGIGIYC</sequence>
<evidence type="ECO:0000256" key="1">
    <source>
        <dbReference type="ARBA" id="ARBA00008645"/>
    </source>
</evidence>
<keyword evidence="6" id="KW-1185">Reference proteome</keyword>
<reference evidence="5" key="2">
    <citation type="submission" date="2021-04" db="EMBL/GenBank/DDBJ databases">
        <authorList>
            <person name="Podell S."/>
        </authorList>
    </citation>
    <scope>NUCLEOTIDE SEQUENCE</scope>
    <source>
        <strain evidence="5">Hildebrandi</strain>
    </source>
</reference>
<evidence type="ECO:0000313" key="6">
    <source>
        <dbReference type="Proteomes" id="UP000693970"/>
    </source>
</evidence>
<reference evidence="5" key="1">
    <citation type="journal article" date="2021" name="Sci. Rep.">
        <title>Diploid genomic architecture of Nitzschia inconspicua, an elite biomass production diatom.</title>
        <authorList>
            <person name="Oliver A."/>
            <person name="Podell S."/>
            <person name="Pinowska A."/>
            <person name="Traller J.C."/>
            <person name="Smith S.R."/>
            <person name="McClure R."/>
            <person name="Beliaev A."/>
            <person name="Bohutskyi P."/>
            <person name="Hill E.A."/>
            <person name="Rabines A."/>
            <person name="Zheng H."/>
            <person name="Allen L.Z."/>
            <person name="Kuo A."/>
            <person name="Grigoriev I.V."/>
            <person name="Allen A.E."/>
            <person name="Hazlebeck D."/>
            <person name="Allen E.E."/>
        </authorList>
    </citation>
    <scope>NUCLEOTIDE SEQUENCE</scope>
    <source>
        <strain evidence="5">Hildebrandi</strain>
    </source>
</reference>
<feature type="domain" description="AB hydrolase-1" evidence="4">
    <location>
        <begin position="61"/>
        <end position="207"/>
    </location>
</feature>
<dbReference type="AlphaFoldDB" id="A0A9K3PF70"/>
<evidence type="ECO:0000256" key="3">
    <source>
        <dbReference type="SAM" id="MobiDB-lite"/>
    </source>
</evidence>
<dbReference type="Proteomes" id="UP000693970">
    <property type="component" value="Unassembled WGS sequence"/>
</dbReference>